<dbReference type="AlphaFoldDB" id="A0A2H0YQI9"/>
<gene>
    <name evidence="1" type="ORF">COT26_01950</name>
</gene>
<feature type="non-terminal residue" evidence="1">
    <location>
        <position position="79"/>
    </location>
</feature>
<evidence type="ECO:0000313" key="2">
    <source>
        <dbReference type="Proteomes" id="UP000236845"/>
    </source>
</evidence>
<sequence>MLSPLQKYILKECLGQKITKRIVFKKFYSKKNKPPKAEDQQNAITKSLELTIDRGLLIGYGRRTPKKWFIESVKLSPKG</sequence>
<dbReference type="Proteomes" id="UP000236845">
    <property type="component" value="Unassembled WGS sequence"/>
</dbReference>
<dbReference type="EMBL" id="PEXW01000042">
    <property type="protein sequence ID" value="PIS40686.1"/>
    <property type="molecule type" value="Genomic_DNA"/>
</dbReference>
<organism evidence="1 2">
    <name type="scientific">Candidatus Kerfeldbacteria bacterium CG08_land_8_20_14_0_20_43_14</name>
    <dbReference type="NCBI Taxonomy" id="2014246"/>
    <lineage>
        <taxon>Bacteria</taxon>
        <taxon>Candidatus Kerfeldiibacteriota</taxon>
    </lineage>
</organism>
<reference evidence="2" key="1">
    <citation type="submission" date="2017-09" db="EMBL/GenBank/DDBJ databases">
        <title>Depth-based differentiation of microbial function through sediment-hosted aquifers and enrichment of novel symbionts in the deep terrestrial subsurface.</title>
        <authorList>
            <person name="Probst A.J."/>
            <person name="Ladd B."/>
            <person name="Jarett J.K."/>
            <person name="Geller-Mcgrath D.E."/>
            <person name="Sieber C.M.K."/>
            <person name="Emerson J.B."/>
            <person name="Anantharaman K."/>
            <person name="Thomas B.C."/>
            <person name="Malmstrom R."/>
            <person name="Stieglmeier M."/>
            <person name="Klingl A."/>
            <person name="Woyke T."/>
            <person name="Ryan C.M."/>
            <person name="Banfield J.F."/>
        </authorList>
    </citation>
    <scope>NUCLEOTIDE SEQUENCE [LARGE SCALE GENOMIC DNA]</scope>
</reference>
<accession>A0A2H0YQI9</accession>
<evidence type="ECO:0000313" key="1">
    <source>
        <dbReference type="EMBL" id="PIS40686.1"/>
    </source>
</evidence>
<protein>
    <submittedName>
        <fullName evidence="1">Uncharacterized protein</fullName>
    </submittedName>
</protein>
<name>A0A2H0YQI9_9BACT</name>
<proteinExistence type="predicted"/>
<comment type="caution">
    <text evidence="1">The sequence shown here is derived from an EMBL/GenBank/DDBJ whole genome shotgun (WGS) entry which is preliminary data.</text>
</comment>